<dbReference type="InterPro" id="IPR017441">
    <property type="entry name" value="Protein_kinase_ATP_BS"/>
</dbReference>
<dbReference type="Gene3D" id="1.10.510.10">
    <property type="entry name" value="Transferase(Phosphotransferase) domain 1"/>
    <property type="match status" value="1"/>
</dbReference>
<dbReference type="Proteomes" id="UP001334084">
    <property type="component" value="Chromosome 4"/>
</dbReference>
<dbReference type="GO" id="GO:0005634">
    <property type="term" value="C:nucleus"/>
    <property type="evidence" value="ECO:0007669"/>
    <property type="project" value="TreeGrafter"/>
</dbReference>
<gene>
    <name evidence="10" type="ORF">VNE69_04098</name>
</gene>
<evidence type="ECO:0000256" key="6">
    <source>
        <dbReference type="ARBA" id="ARBA00022840"/>
    </source>
</evidence>
<dbReference type="EMBL" id="CP142729">
    <property type="protein sequence ID" value="WUR03270.1"/>
    <property type="molecule type" value="Genomic_DNA"/>
</dbReference>
<reference evidence="10" key="1">
    <citation type="journal article" date="2024" name="BMC Genomics">
        <title>Functional annotation of a divergent genome using sequence and structure-based similarity.</title>
        <authorList>
            <person name="Svedberg D."/>
            <person name="Winiger R.R."/>
            <person name="Berg A."/>
            <person name="Sharma H."/>
            <person name="Tellgren-Roth C."/>
            <person name="Debrunner-Vossbrinck B.A."/>
            <person name="Vossbrinck C.R."/>
            <person name="Barandun J."/>
        </authorList>
    </citation>
    <scope>NUCLEOTIDE SEQUENCE</scope>
    <source>
        <strain evidence="10">Illinois isolate</strain>
    </source>
</reference>
<dbReference type="InterPro" id="IPR050591">
    <property type="entry name" value="GSK-3"/>
</dbReference>
<dbReference type="GO" id="GO:0005524">
    <property type="term" value="F:ATP binding"/>
    <property type="evidence" value="ECO:0007669"/>
    <property type="project" value="UniProtKB-UniRule"/>
</dbReference>
<comment type="similarity">
    <text evidence="1">Belongs to the protein kinase superfamily. CMGC Ser/Thr protein kinase family. GSK-3 subfamily.</text>
</comment>
<dbReference type="PROSITE" id="PS00108">
    <property type="entry name" value="PROTEIN_KINASE_ST"/>
    <property type="match status" value="1"/>
</dbReference>
<keyword evidence="5 10" id="KW-0418">Kinase</keyword>
<keyword evidence="11" id="KW-1185">Reference proteome</keyword>
<dbReference type="GO" id="GO:0005737">
    <property type="term" value="C:cytoplasm"/>
    <property type="evidence" value="ECO:0007669"/>
    <property type="project" value="TreeGrafter"/>
</dbReference>
<evidence type="ECO:0000256" key="2">
    <source>
        <dbReference type="ARBA" id="ARBA00022527"/>
    </source>
</evidence>
<dbReference type="Pfam" id="PF00069">
    <property type="entry name" value="Pkinase"/>
    <property type="match status" value="1"/>
</dbReference>
<dbReference type="SUPFAM" id="SSF56112">
    <property type="entry name" value="Protein kinase-like (PK-like)"/>
    <property type="match status" value="1"/>
</dbReference>
<organism evidence="10 11">
    <name type="scientific">Vairimorpha necatrix</name>
    <dbReference type="NCBI Taxonomy" id="6039"/>
    <lineage>
        <taxon>Eukaryota</taxon>
        <taxon>Fungi</taxon>
        <taxon>Fungi incertae sedis</taxon>
        <taxon>Microsporidia</taxon>
        <taxon>Nosematidae</taxon>
        <taxon>Vairimorpha</taxon>
    </lineage>
</organism>
<dbReference type="PROSITE" id="PS00107">
    <property type="entry name" value="PROTEIN_KINASE_ATP"/>
    <property type="match status" value="1"/>
</dbReference>
<dbReference type="GeneID" id="90541088"/>
<evidence type="ECO:0000256" key="5">
    <source>
        <dbReference type="ARBA" id="ARBA00022777"/>
    </source>
</evidence>
<feature type="domain" description="Protein kinase" evidence="9">
    <location>
        <begin position="37"/>
        <end position="311"/>
    </location>
</feature>
<protein>
    <submittedName>
        <fullName evidence="10">Glycogen synthase kinase-3 beta (GSK3B)</fullName>
    </submittedName>
</protein>
<evidence type="ECO:0000256" key="8">
    <source>
        <dbReference type="RuleBase" id="RU000304"/>
    </source>
</evidence>
<dbReference type="InterPro" id="IPR000719">
    <property type="entry name" value="Prot_kinase_dom"/>
</dbReference>
<dbReference type="GO" id="GO:0007165">
    <property type="term" value="P:signal transduction"/>
    <property type="evidence" value="ECO:0007669"/>
    <property type="project" value="TreeGrafter"/>
</dbReference>
<dbReference type="RefSeq" id="XP_065329415.1">
    <property type="nucleotide sequence ID" value="XM_065473343.1"/>
</dbReference>
<evidence type="ECO:0000313" key="11">
    <source>
        <dbReference type="Proteomes" id="UP001334084"/>
    </source>
</evidence>
<evidence type="ECO:0000259" key="9">
    <source>
        <dbReference type="PROSITE" id="PS50011"/>
    </source>
</evidence>
<evidence type="ECO:0000313" key="10">
    <source>
        <dbReference type="EMBL" id="WUR03270.1"/>
    </source>
</evidence>
<dbReference type="KEGG" id="vnx:VNE69_04098"/>
<sequence>MSASKIQEILGKLKETWKEIKNIIVYNLRNESSALSFRNIKMIGRGTFGVVIQIEDQINQRKYALKQVFQDSRFHNRELEIFKKIQHENIVKLQYYNYEEETSKGRYLNLFMEYHPYNLETLILDRNIKYNKFIKDWTSQIISALDYLHSRGICHRDIKPANLLLTDRLNRIVICDLGSAKVLEKGKNNIPYVCSRYYRSPENILGIETYDCKIDIWSAGCVLVECHTKETLFKGSGNREMLSQILSIVKCSKADLYEMGVIPEEYESKGIRKYLEENVEDGTNINLYEKMIVFNPAKRYSAKQLAKYIHK</sequence>
<dbReference type="PROSITE" id="PS50011">
    <property type="entry name" value="PROTEIN_KINASE_DOM"/>
    <property type="match status" value="1"/>
</dbReference>
<dbReference type="AlphaFoldDB" id="A0AAX4JBA8"/>
<evidence type="ECO:0000256" key="7">
    <source>
        <dbReference type="PROSITE-ProRule" id="PRU10141"/>
    </source>
</evidence>
<keyword evidence="6 7" id="KW-0067">ATP-binding</keyword>
<keyword evidence="2 8" id="KW-0723">Serine/threonine-protein kinase</keyword>
<evidence type="ECO:0000256" key="1">
    <source>
        <dbReference type="ARBA" id="ARBA00005527"/>
    </source>
</evidence>
<name>A0AAX4JBA8_9MICR</name>
<dbReference type="InterPro" id="IPR011009">
    <property type="entry name" value="Kinase-like_dom_sf"/>
</dbReference>
<keyword evidence="3" id="KW-0808">Transferase</keyword>
<keyword evidence="4 7" id="KW-0547">Nucleotide-binding</keyword>
<dbReference type="GO" id="GO:0004674">
    <property type="term" value="F:protein serine/threonine kinase activity"/>
    <property type="evidence" value="ECO:0007669"/>
    <property type="project" value="UniProtKB-KW"/>
</dbReference>
<evidence type="ECO:0000256" key="4">
    <source>
        <dbReference type="ARBA" id="ARBA00022741"/>
    </source>
</evidence>
<accession>A0AAX4JBA8</accession>
<dbReference type="GO" id="GO:0030154">
    <property type="term" value="P:cell differentiation"/>
    <property type="evidence" value="ECO:0007669"/>
    <property type="project" value="TreeGrafter"/>
</dbReference>
<proteinExistence type="inferred from homology"/>
<dbReference type="PANTHER" id="PTHR24057">
    <property type="entry name" value="GLYCOGEN SYNTHASE KINASE-3 ALPHA"/>
    <property type="match status" value="1"/>
</dbReference>
<dbReference type="Gene3D" id="3.30.200.20">
    <property type="entry name" value="Phosphorylase Kinase, domain 1"/>
    <property type="match status" value="1"/>
</dbReference>
<dbReference type="InterPro" id="IPR008271">
    <property type="entry name" value="Ser/Thr_kinase_AS"/>
</dbReference>
<feature type="binding site" evidence="7">
    <location>
        <position position="66"/>
    </location>
    <ligand>
        <name>ATP</name>
        <dbReference type="ChEBI" id="CHEBI:30616"/>
    </ligand>
</feature>
<dbReference type="PANTHER" id="PTHR24057:SF0">
    <property type="entry name" value="PROTEIN KINASE SHAGGY-RELATED"/>
    <property type="match status" value="1"/>
</dbReference>
<evidence type="ECO:0000256" key="3">
    <source>
        <dbReference type="ARBA" id="ARBA00022679"/>
    </source>
</evidence>
<dbReference type="SMART" id="SM00220">
    <property type="entry name" value="S_TKc"/>
    <property type="match status" value="1"/>
</dbReference>